<proteinExistence type="inferred from homology"/>
<dbReference type="GO" id="GO:0005506">
    <property type="term" value="F:iron ion binding"/>
    <property type="evidence" value="ECO:0007669"/>
    <property type="project" value="InterPro"/>
</dbReference>
<evidence type="ECO:0000256" key="2">
    <source>
        <dbReference type="ARBA" id="ARBA00004167"/>
    </source>
</evidence>
<dbReference type="PROSITE" id="PS00086">
    <property type="entry name" value="CYTOCHROME_P450"/>
    <property type="match status" value="1"/>
</dbReference>
<evidence type="ECO:0000256" key="5">
    <source>
        <dbReference type="ARBA" id="ARBA00022723"/>
    </source>
</evidence>
<evidence type="ECO:0000256" key="11">
    <source>
        <dbReference type="RuleBase" id="RU000461"/>
    </source>
</evidence>
<name>A0A022R2Z1_ERYGU</name>
<comment type="similarity">
    <text evidence="3 11">Belongs to the cytochrome P450 family.</text>
</comment>
<evidence type="ECO:0000256" key="10">
    <source>
        <dbReference type="PIRSR" id="PIRSR602401-1"/>
    </source>
</evidence>
<gene>
    <name evidence="13" type="ORF">MIMGU_mgv1a023105mg</name>
</gene>
<keyword evidence="9 12" id="KW-0472">Membrane</keyword>
<organism evidence="13 14">
    <name type="scientific">Erythranthe guttata</name>
    <name type="common">Yellow monkey flower</name>
    <name type="synonym">Mimulus guttatus</name>
    <dbReference type="NCBI Taxonomy" id="4155"/>
    <lineage>
        <taxon>Eukaryota</taxon>
        <taxon>Viridiplantae</taxon>
        <taxon>Streptophyta</taxon>
        <taxon>Embryophyta</taxon>
        <taxon>Tracheophyta</taxon>
        <taxon>Spermatophyta</taxon>
        <taxon>Magnoliopsida</taxon>
        <taxon>eudicotyledons</taxon>
        <taxon>Gunneridae</taxon>
        <taxon>Pentapetalae</taxon>
        <taxon>asterids</taxon>
        <taxon>lamiids</taxon>
        <taxon>Lamiales</taxon>
        <taxon>Phrymaceae</taxon>
        <taxon>Erythranthe</taxon>
    </lineage>
</organism>
<dbReference type="GO" id="GO:0016712">
    <property type="term" value="F:oxidoreductase activity, acting on paired donors, with incorporation or reduction of molecular oxygen, reduced flavin or flavoprotein as one donor, and incorporation of one atom of oxygen"/>
    <property type="evidence" value="ECO:0007669"/>
    <property type="project" value="UniProtKB-ARBA"/>
</dbReference>
<evidence type="ECO:0000256" key="7">
    <source>
        <dbReference type="ARBA" id="ARBA00023002"/>
    </source>
</evidence>
<dbReference type="SUPFAM" id="SSF48264">
    <property type="entry name" value="Cytochrome P450"/>
    <property type="match status" value="1"/>
</dbReference>
<keyword evidence="10 11" id="KW-0349">Heme</keyword>
<dbReference type="GO" id="GO:0020037">
    <property type="term" value="F:heme binding"/>
    <property type="evidence" value="ECO:0007669"/>
    <property type="project" value="InterPro"/>
</dbReference>
<dbReference type="PANTHER" id="PTHR24286:SF209">
    <property type="entry name" value="BETA-AMYRIN 28-OXIDASE-LIKE"/>
    <property type="match status" value="1"/>
</dbReference>
<evidence type="ECO:0000256" key="1">
    <source>
        <dbReference type="ARBA" id="ARBA00001971"/>
    </source>
</evidence>
<accession>A0A022R2Z1</accession>
<dbReference type="STRING" id="4155.A0A022R2Z1"/>
<keyword evidence="5 10" id="KW-0479">Metal-binding</keyword>
<comment type="cofactor">
    <cofactor evidence="1 10">
        <name>heme</name>
        <dbReference type="ChEBI" id="CHEBI:30413"/>
    </cofactor>
</comment>
<dbReference type="PANTHER" id="PTHR24286">
    <property type="entry name" value="CYTOCHROME P450 26"/>
    <property type="match status" value="1"/>
</dbReference>
<dbReference type="AlphaFoldDB" id="A0A022R2Z1"/>
<sequence>MAATFSHISILIIPSLIIIFTIFIIKQIQNKSRNINLPPGTYGWPILGETLEFLNTRFDGLPHKFVQERVDKYNSKVFKTSLMGQSVAVLYGPSGNKFLFSNENKLVTVWWPSSVRKILGTCISTTGGLQGMHMRKMVSYFVSPDAFTKLYIKKMDLTAQQHIANHWLGNDEIKVFEAIRLYTFEVACRLFMSIEDPMHIDTLATLFNVFIKGVISIPINFPGTRFFKAKRATNSIRKELEKIVKHRRVALEEKTAVPSQDLLSHLLYYPDENGKFMSEEVIINNILMLLFAGHDTSSSALTMLIKYLAQHPQVYQKVLTEQNKIASSKKDGEFLEWEDLQKMKYSWNVASEAMRLSPPLIGAFREAVVDLNYGGYDIPKGWKLYWSSSLTHRDPNLFKDSKDFDPSRFEGTGPIPYSYVPFGGGPRMCLGKEFARLEILIFLHNLVKTFKWELVIDSEKIIYDPIPTPVQGLPIRLRPHHHA</sequence>
<dbReference type="EMBL" id="KI630750">
    <property type="protein sequence ID" value="EYU33953.1"/>
    <property type="molecule type" value="Genomic_DNA"/>
</dbReference>
<evidence type="ECO:0000256" key="6">
    <source>
        <dbReference type="ARBA" id="ARBA00022989"/>
    </source>
</evidence>
<dbReference type="GO" id="GO:0016020">
    <property type="term" value="C:membrane"/>
    <property type="evidence" value="ECO:0007669"/>
    <property type="project" value="UniProtKB-SubCell"/>
</dbReference>
<dbReference type="Pfam" id="PF00067">
    <property type="entry name" value="p450"/>
    <property type="match status" value="1"/>
</dbReference>
<keyword evidence="7 11" id="KW-0560">Oxidoreductase</keyword>
<keyword evidence="11" id="KW-0503">Monooxygenase</keyword>
<dbReference type="Proteomes" id="UP000030748">
    <property type="component" value="Unassembled WGS sequence"/>
</dbReference>
<dbReference type="InterPro" id="IPR017972">
    <property type="entry name" value="Cyt_P450_CS"/>
</dbReference>
<dbReference type="FunFam" id="1.10.630.10:FF:000022">
    <property type="entry name" value="Taxadiene 5-alpha hydroxylase"/>
    <property type="match status" value="1"/>
</dbReference>
<evidence type="ECO:0000313" key="14">
    <source>
        <dbReference type="Proteomes" id="UP000030748"/>
    </source>
</evidence>
<comment type="subcellular location">
    <subcellularLocation>
        <location evidence="2">Membrane</location>
        <topology evidence="2">Single-pass membrane protein</topology>
    </subcellularLocation>
</comment>
<keyword evidence="14" id="KW-1185">Reference proteome</keyword>
<evidence type="ECO:0000256" key="8">
    <source>
        <dbReference type="ARBA" id="ARBA00023004"/>
    </source>
</evidence>
<dbReference type="InterPro" id="IPR001128">
    <property type="entry name" value="Cyt_P450"/>
</dbReference>
<dbReference type="InterPro" id="IPR002401">
    <property type="entry name" value="Cyt_P450_E_grp-I"/>
</dbReference>
<dbReference type="eggNOG" id="KOG0157">
    <property type="taxonomic scope" value="Eukaryota"/>
</dbReference>
<evidence type="ECO:0000256" key="4">
    <source>
        <dbReference type="ARBA" id="ARBA00022692"/>
    </source>
</evidence>
<evidence type="ECO:0000256" key="9">
    <source>
        <dbReference type="ARBA" id="ARBA00023136"/>
    </source>
</evidence>
<dbReference type="InterPro" id="IPR036396">
    <property type="entry name" value="Cyt_P450_sf"/>
</dbReference>
<feature type="transmembrane region" description="Helical" evidence="12">
    <location>
        <begin position="6"/>
        <end position="25"/>
    </location>
</feature>
<evidence type="ECO:0000256" key="12">
    <source>
        <dbReference type="SAM" id="Phobius"/>
    </source>
</evidence>
<dbReference type="PRINTS" id="PR00385">
    <property type="entry name" value="P450"/>
</dbReference>
<evidence type="ECO:0008006" key="15">
    <source>
        <dbReference type="Google" id="ProtNLM"/>
    </source>
</evidence>
<reference evidence="13 14" key="1">
    <citation type="journal article" date="2013" name="Proc. Natl. Acad. Sci. U.S.A.">
        <title>Fine-scale variation in meiotic recombination in Mimulus inferred from population shotgun sequencing.</title>
        <authorList>
            <person name="Hellsten U."/>
            <person name="Wright K.M."/>
            <person name="Jenkins J."/>
            <person name="Shu S."/>
            <person name="Yuan Y."/>
            <person name="Wessler S.R."/>
            <person name="Schmutz J."/>
            <person name="Willis J.H."/>
            <person name="Rokhsar D.S."/>
        </authorList>
    </citation>
    <scope>NUCLEOTIDE SEQUENCE [LARGE SCALE GENOMIC DNA]</scope>
    <source>
        <strain evidence="14">cv. DUN x IM62</strain>
    </source>
</reference>
<dbReference type="CDD" id="cd11043">
    <property type="entry name" value="CYP90-like"/>
    <property type="match status" value="1"/>
</dbReference>
<evidence type="ECO:0000313" key="13">
    <source>
        <dbReference type="EMBL" id="EYU33953.1"/>
    </source>
</evidence>
<feature type="binding site" description="axial binding residue" evidence="10">
    <location>
        <position position="429"/>
    </location>
    <ligand>
        <name>heme</name>
        <dbReference type="ChEBI" id="CHEBI:30413"/>
    </ligand>
    <ligandPart>
        <name>Fe</name>
        <dbReference type="ChEBI" id="CHEBI:18248"/>
    </ligandPart>
</feature>
<evidence type="ECO:0000256" key="3">
    <source>
        <dbReference type="ARBA" id="ARBA00010617"/>
    </source>
</evidence>
<keyword evidence="6 12" id="KW-1133">Transmembrane helix</keyword>
<dbReference type="GO" id="GO:0004497">
    <property type="term" value="F:monooxygenase activity"/>
    <property type="evidence" value="ECO:0000318"/>
    <property type="project" value="GO_Central"/>
</dbReference>
<protein>
    <recommendedName>
        <fullName evidence="15">Cytochrome P450</fullName>
    </recommendedName>
</protein>
<dbReference type="Gene3D" id="1.10.630.10">
    <property type="entry name" value="Cytochrome P450"/>
    <property type="match status" value="1"/>
</dbReference>
<dbReference type="PRINTS" id="PR00463">
    <property type="entry name" value="EP450I"/>
</dbReference>
<keyword evidence="8 10" id="KW-0408">Iron</keyword>
<keyword evidence="4 12" id="KW-0812">Transmembrane</keyword>